<dbReference type="EMBL" id="BARS01035589">
    <property type="protein sequence ID" value="GAG20259.1"/>
    <property type="molecule type" value="Genomic_DNA"/>
</dbReference>
<accession>X0VPE0</accession>
<protein>
    <submittedName>
        <fullName evidence="1">Uncharacterized protein</fullName>
    </submittedName>
</protein>
<evidence type="ECO:0000313" key="1">
    <source>
        <dbReference type="EMBL" id="GAG20259.1"/>
    </source>
</evidence>
<organism evidence="1">
    <name type="scientific">marine sediment metagenome</name>
    <dbReference type="NCBI Taxonomy" id="412755"/>
    <lineage>
        <taxon>unclassified sequences</taxon>
        <taxon>metagenomes</taxon>
        <taxon>ecological metagenomes</taxon>
    </lineage>
</organism>
<name>X0VPE0_9ZZZZ</name>
<dbReference type="AlphaFoldDB" id="X0VPE0"/>
<proteinExistence type="predicted"/>
<gene>
    <name evidence="1" type="ORF">S01H1_54818</name>
</gene>
<comment type="caution">
    <text evidence="1">The sequence shown here is derived from an EMBL/GenBank/DDBJ whole genome shotgun (WGS) entry which is preliminary data.</text>
</comment>
<reference evidence="1" key="1">
    <citation type="journal article" date="2014" name="Front. Microbiol.">
        <title>High frequency of phylogenetically diverse reductive dehalogenase-homologous genes in deep subseafloor sedimentary metagenomes.</title>
        <authorList>
            <person name="Kawai M."/>
            <person name="Futagami T."/>
            <person name="Toyoda A."/>
            <person name="Takaki Y."/>
            <person name="Nishi S."/>
            <person name="Hori S."/>
            <person name="Arai W."/>
            <person name="Tsubouchi T."/>
            <person name="Morono Y."/>
            <person name="Uchiyama I."/>
            <person name="Ito T."/>
            <person name="Fujiyama A."/>
            <person name="Inagaki F."/>
            <person name="Takami H."/>
        </authorList>
    </citation>
    <scope>NUCLEOTIDE SEQUENCE</scope>
    <source>
        <strain evidence="1">Expedition CK06-06</strain>
    </source>
</reference>
<sequence length="143" mass="17061">MPIHDKKLIKTLRYKGGALRRNPSKVKIRFCEMIAKEYNLPIRTLRYYMFERKTSTAFYDKTYDLKYKRLVRHIDKILPQIFNGEAELSLIEMSSGIDKLTGVYIKERTLEKILNRYEGEPRGEPLVKTESGKYRLNDLFYKN</sequence>